<dbReference type="PIRSF" id="PIRSF500947">
    <property type="entry name" value="CSF-1_receptor"/>
    <property type="match status" value="1"/>
</dbReference>
<proteinExistence type="inferred from homology"/>
<keyword evidence="5 25" id="KW-0812">Transmembrane</keyword>
<dbReference type="Pfam" id="PF25305">
    <property type="entry name" value="Ig_PDGFR_d4"/>
    <property type="match status" value="1"/>
</dbReference>
<evidence type="ECO:0000256" key="25">
    <source>
        <dbReference type="RuleBase" id="RU000311"/>
    </source>
</evidence>
<dbReference type="Pfam" id="PF00047">
    <property type="entry name" value="ig"/>
    <property type="match status" value="1"/>
</dbReference>
<evidence type="ECO:0000256" key="23">
    <source>
        <dbReference type="PIRSR" id="PIRSR500947-52"/>
    </source>
</evidence>
<evidence type="ECO:0000256" key="1">
    <source>
        <dbReference type="ARBA" id="ARBA00004479"/>
    </source>
</evidence>
<keyword evidence="4" id="KW-0808">Transferase</keyword>
<evidence type="ECO:0000256" key="27">
    <source>
        <dbReference type="SAM" id="SignalP"/>
    </source>
</evidence>
<feature type="disulfide bond" evidence="23">
    <location>
        <begin position="41"/>
        <end position="83"/>
    </location>
</feature>
<dbReference type="PROSITE" id="PS00240">
    <property type="entry name" value="RECEPTOR_TYR_KIN_III"/>
    <property type="match status" value="1"/>
</dbReference>
<evidence type="ECO:0000313" key="30">
    <source>
        <dbReference type="EMBL" id="KAG8438959.1"/>
    </source>
</evidence>
<organism evidence="30 31">
    <name type="scientific">Hymenochirus boettgeri</name>
    <name type="common">Congo dwarf clawed frog</name>
    <dbReference type="NCBI Taxonomy" id="247094"/>
    <lineage>
        <taxon>Eukaryota</taxon>
        <taxon>Metazoa</taxon>
        <taxon>Chordata</taxon>
        <taxon>Craniata</taxon>
        <taxon>Vertebrata</taxon>
        <taxon>Euteleostomi</taxon>
        <taxon>Amphibia</taxon>
        <taxon>Batrachia</taxon>
        <taxon>Anura</taxon>
        <taxon>Pipoidea</taxon>
        <taxon>Pipidae</taxon>
        <taxon>Pipinae</taxon>
        <taxon>Hymenochirus</taxon>
    </lineage>
</organism>
<evidence type="ECO:0000256" key="18">
    <source>
        <dbReference type="PIRSR" id="PIRSR000615-1"/>
    </source>
</evidence>
<dbReference type="PANTHER" id="PTHR24416">
    <property type="entry name" value="TYROSINE-PROTEIN KINASE RECEPTOR"/>
    <property type="match status" value="1"/>
</dbReference>
<reference evidence="30" key="1">
    <citation type="thesis" date="2020" institute="ProQuest LLC" country="789 East Eisenhower Parkway, Ann Arbor, MI, USA">
        <title>Comparative Genomics and Chromosome Evolution.</title>
        <authorList>
            <person name="Mudd A.B."/>
        </authorList>
    </citation>
    <scope>NUCLEOTIDE SEQUENCE</scope>
    <source>
        <strain evidence="30">Female2</strain>
        <tissue evidence="30">Blood</tissue>
    </source>
</reference>
<dbReference type="GO" id="GO:0043235">
    <property type="term" value="C:receptor complex"/>
    <property type="evidence" value="ECO:0007669"/>
    <property type="project" value="TreeGrafter"/>
</dbReference>
<evidence type="ECO:0000256" key="5">
    <source>
        <dbReference type="ARBA" id="ARBA00022692"/>
    </source>
</evidence>
<dbReference type="Gene3D" id="2.60.40.10">
    <property type="entry name" value="Immunoglobulins"/>
    <property type="match status" value="5"/>
</dbReference>
<evidence type="ECO:0000256" key="21">
    <source>
        <dbReference type="PIRSR" id="PIRSR000615-4"/>
    </source>
</evidence>
<feature type="domain" description="Protein kinase" evidence="28">
    <location>
        <begin position="549"/>
        <end position="882"/>
    </location>
</feature>
<accession>A0A8T2J119</accession>
<comment type="similarity">
    <text evidence="25">Belongs to the protein kinase superfamily. Tyr protein kinase family. CSF-1/PDGF receptor subfamily.</text>
</comment>
<keyword evidence="15" id="KW-0325">Glycoprotein</keyword>
<name>A0A8T2J119_9PIPI</name>
<feature type="binding site" evidence="22">
    <location>
        <begin position="555"/>
        <end position="563"/>
    </location>
    <ligand>
        <name>ATP</name>
        <dbReference type="ChEBI" id="CHEBI:30616"/>
    </ligand>
</feature>
<evidence type="ECO:0000256" key="3">
    <source>
        <dbReference type="ARBA" id="ARBA00022553"/>
    </source>
</evidence>
<dbReference type="InterPro" id="IPR011009">
    <property type="entry name" value="Kinase-like_dom_sf"/>
</dbReference>
<dbReference type="Proteomes" id="UP000812440">
    <property type="component" value="Chromosome 3"/>
</dbReference>
<dbReference type="InterPro" id="IPR030658">
    <property type="entry name" value="CSF-1_receptor"/>
</dbReference>
<dbReference type="GO" id="GO:0005524">
    <property type="term" value="F:ATP binding"/>
    <property type="evidence" value="ECO:0007669"/>
    <property type="project" value="UniProtKB-UniRule"/>
</dbReference>
<dbReference type="PANTHER" id="PTHR24416:SF47">
    <property type="entry name" value="MACROPHAGE COLONY-STIMULATING FACTOR 1 RECEPTOR"/>
    <property type="match status" value="1"/>
</dbReference>
<evidence type="ECO:0000256" key="11">
    <source>
        <dbReference type="ARBA" id="ARBA00023136"/>
    </source>
</evidence>
<feature type="site" description="Important for interaction with phosphotyrosine-binding proteins" evidence="21">
    <location>
        <position position="887"/>
    </location>
</feature>
<dbReference type="EC" id="2.7.10.1" evidence="2"/>
<feature type="disulfide bond" evidence="23">
    <location>
        <begin position="126"/>
        <end position="173"/>
    </location>
</feature>
<dbReference type="GO" id="GO:0019838">
    <property type="term" value="F:growth factor binding"/>
    <property type="evidence" value="ECO:0007669"/>
    <property type="project" value="TreeGrafter"/>
</dbReference>
<feature type="binding site" evidence="19">
    <location>
        <begin position="631"/>
        <end position="637"/>
    </location>
    <ligand>
        <name>ATP</name>
        <dbReference type="ChEBI" id="CHEBI:30616"/>
    </ligand>
</feature>
<dbReference type="Gene3D" id="3.30.200.20">
    <property type="entry name" value="Phosphorylase Kinase, domain 1"/>
    <property type="match status" value="1"/>
</dbReference>
<dbReference type="GO" id="GO:0005886">
    <property type="term" value="C:plasma membrane"/>
    <property type="evidence" value="ECO:0007669"/>
    <property type="project" value="TreeGrafter"/>
</dbReference>
<gene>
    <name evidence="30" type="ORF">GDO86_005225</name>
</gene>
<feature type="chain" id="PRO_5035742133" description="receptor protein-tyrosine kinase" evidence="27">
    <location>
        <begin position="20"/>
        <end position="919"/>
    </location>
</feature>
<evidence type="ECO:0000256" key="2">
    <source>
        <dbReference type="ARBA" id="ARBA00011902"/>
    </source>
</evidence>
<dbReference type="InterPro" id="IPR003599">
    <property type="entry name" value="Ig_sub"/>
</dbReference>
<keyword evidence="14 25" id="KW-0675">Receptor</keyword>
<evidence type="ECO:0000256" key="22">
    <source>
        <dbReference type="PIRSR" id="PIRSR500947-51"/>
    </source>
</evidence>
<keyword evidence="27" id="KW-0732">Signal</keyword>
<dbReference type="SUPFAM" id="SSF48726">
    <property type="entry name" value="Immunoglobulin"/>
    <property type="match status" value="5"/>
</dbReference>
<keyword evidence="31" id="KW-1185">Reference proteome</keyword>
<evidence type="ECO:0000256" key="12">
    <source>
        <dbReference type="ARBA" id="ARBA00023137"/>
    </source>
</evidence>
<dbReference type="SMART" id="SM00409">
    <property type="entry name" value="IG"/>
    <property type="match status" value="4"/>
</dbReference>
<dbReference type="PRINTS" id="PR01832">
    <property type="entry name" value="VEGFRECEPTOR"/>
</dbReference>
<evidence type="ECO:0000256" key="13">
    <source>
        <dbReference type="ARBA" id="ARBA00023157"/>
    </source>
</evidence>
<dbReference type="Pfam" id="PF07714">
    <property type="entry name" value="PK_Tyr_Ser-Thr"/>
    <property type="match status" value="1"/>
</dbReference>
<evidence type="ECO:0000256" key="24">
    <source>
        <dbReference type="PROSITE-ProRule" id="PRU10141"/>
    </source>
</evidence>
<evidence type="ECO:0000256" key="19">
    <source>
        <dbReference type="PIRSR" id="PIRSR000615-2"/>
    </source>
</evidence>
<dbReference type="GO" id="GO:0005011">
    <property type="term" value="F:macrophage colony-stimulating factor receptor activity"/>
    <property type="evidence" value="ECO:0007669"/>
    <property type="project" value="TreeGrafter"/>
</dbReference>
<feature type="disulfide bond" evidence="23">
    <location>
        <begin position="219"/>
        <end position="276"/>
    </location>
</feature>
<feature type="binding site" evidence="20">
    <location>
        <position position="528"/>
    </location>
    <ligand>
        <name>Mg(2+)</name>
        <dbReference type="ChEBI" id="CHEBI:18420"/>
    </ligand>
</feature>
<evidence type="ECO:0000256" key="26">
    <source>
        <dbReference type="SAM" id="Phobius"/>
    </source>
</evidence>
<evidence type="ECO:0000256" key="6">
    <source>
        <dbReference type="ARBA" id="ARBA00022737"/>
    </source>
</evidence>
<evidence type="ECO:0000256" key="16">
    <source>
        <dbReference type="ARBA" id="ARBA00023319"/>
    </source>
</evidence>
<dbReference type="EMBL" id="JAACNH010000006">
    <property type="protein sequence ID" value="KAG8438959.1"/>
    <property type="molecule type" value="Genomic_DNA"/>
</dbReference>
<keyword evidence="20" id="KW-0479">Metal-binding</keyword>
<evidence type="ECO:0000259" key="28">
    <source>
        <dbReference type="PROSITE" id="PS50011"/>
    </source>
</evidence>
<keyword evidence="3" id="KW-0597">Phosphoprotein</keyword>
<comment type="subcellular location">
    <subcellularLocation>
        <location evidence="1 25">Membrane</location>
        <topology evidence="1 25">Single-pass type I membrane protein</topology>
    </subcellularLocation>
</comment>
<dbReference type="InterPro" id="IPR020635">
    <property type="entry name" value="Tyr_kinase_cat_dom"/>
</dbReference>
<keyword evidence="20" id="KW-0460">Magnesium</keyword>
<keyword evidence="16 25" id="KW-0393">Immunoglobulin domain</keyword>
<dbReference type="OrthoDB" id="6077854at2759"/>
<dbReference type="GO" id="GO:0007169">
    <property type="term" value="P:cell surface receptor protein tyrosine kinase signaling pathway"/>
    <property type="evidence" value="ECO:0007669"/>
    <property type="project" value="InterPro"/>
</dbReference>
<feature type="domain" description="Ig-like" evidence="29">
    <location>
        <begin position="21"/>
        <end position="97"/>
    </location>
</feature>
<dbReference type="InterPro" id="IPR013783">
    <property type="entry name" value="Ig-like_fold"/>
</dbReference>
<dbReference type="InterPro" id="IPR017441">
    <property type="entry name" value="Protein_kinase_ATP_BS"/>
</dbReference>
<dbReference type="GO" id="GO:0030316">
    <property type="term" value="P:osteoclast differentiation"/>
    <property type="evidence" value="ECO:0007669"/>
    <property type="project" value="TreeGrafter"/>
</dbReference>
<feature type="domain" description="Ig-like" evidence="29">
    <location>
        <begin position="193"/>
        <end position="291"/>
    </location>
</feature>
<keyword evidence="7 19" id="KW-0547">Nucleotide-binding</keyword>
<dbReference type="GO" id="GO:0030335">
    <property type="term" value="P:positive regulation of cell migration"/>
    <property type="evidence" value="ECO:0007669"/>
    <property type="project" value="TreeGrafter"/>
</dbReference>
<feature type="disulfide bond" evidence="23">
    <location>
        <begin position="416"/>
        <end position="470"/>
    </location>
</feature>
<keyword evidence="6" id="KW-0677">Repeat</keyword>
<dbReference type="InterPro" id="IPR000719">
    <property type="entry name" value="Prot_kinase_dom"/>
</dbReference>
<feature type="active site" description="Proton acceptor" evidence="18">
    <location>
        <position position="743"/>
    </location>
</feature>
<evidence type="ECO:0000256" key="4">
    <source>
        <dbReference type="ARBA" id="ARBA00022679"/>
    </source>
</evidence>
<dbReference type="PROSITE" id="PS50835">
    <property type="entry name" value="IG_LIKE"/>
    <property type="match status" value="3"/>
</dbReference>
<dbReference type="GO" id="GO:0043408">
    <property type="term" value="P:regulation of MAPK cascade"/>
    <property type="evidence" value="ECO:0007669"/>
    <property type="project" value="TreeGrafter"/>
</dbReference>
<feature type="signal peptide" evidence="27">
    <location>
        <begin position="1"/>
        <end position="19"/>
    </location>
</feature>
<dbReference type="Pfam" id="PF13927">
    <property type="entry name" value="Ig_3"/>
    <property type="match status" value="1"/>
</dbReference>
<evidence type="ECO:0000313" key="31">
    <source>
        <dbReference type="Proteomes" id="UP000812440"/>
    </source>
</evidence>
<protein>
    <recommendedName>
        <fullName evidence="2">receptor protein-tyrosine kinase</fullName>
        <ecNumber evidence="2">2.7.10.1</ecNumber>
    </recommendedName>
</protein>
<dbReference type="InterPro" id="IPR050122">
    <property type="entry name" value="RTK"/>
</dbReference>
<comment type="caution">
    <text evidence="30">The sequence shown here is derived from an EMBL/GenBank/DDBJ whole genome shotgun (WGS) entry which is preliminary data.</text>
</comment>
<dbReference type="FunFam" id="1.10.510.10:FF:000177">
    <property type="entry name" value="Mast/stem cell growth factor receptor"/>
    <property type="match status" value="1"/>
</dbReference>
<dbReference type="Gene3D" id="1.10.510.10">
    <property type="entry name" value="Transferase(Phosphotransferase) domain 1"/>
    <property type="match status" value="1"/>
</dbReference>
<keyword evidence="13 23" id="KW-1015">Disulfide bond</keyword>
<keyword evidence="10 26" id="KW-1133">Transmembrane helix</keyword>
<dbReference type="InterPro" id="IPR036179">
    <property type="entry name" value="Ig-like_dom_sf"/>
</dbReference>
<dbReference type="GO" id="GO:1990682">
    <property type="term" value="C:CSF1-CSF1R complex"/>
    <property type="evidence" value="ECO:0007669"/>
    <property type="project" value="TreeGrafter"/>
</dbReference>
<feature type="binding site" evidence="19">
    <location>
        <begin position="556"/>
        <end position="563"/>
    </location>
    <ligand>
        <name>ATP</name>
        <dbReference type="ChEBI" id="CHEBI:30616"/>
    </ligand>
</feature>
<feature type="binding site" evidence="20">
    <location>
        <position position="748"/>
    </location>
    <ligand>
        <name>Mg(2+)</name>
        <dbReference type="ChEBI" id="CHEBI:18420"/>
    </ligand>
</feature>
<sequence>MHPALLALLITTNIRYGLGTPVIEPSDNVVVDAGSSIKLSCSGNQTVKWSSKIKKYWGLKQMGTSSVLEINQTSYRDTGTFTCSYNDTTLTDSASVHVFVKEGGKYWLNQGYRILAKENSDVLIPCLITDPSIPLSHISLTSPSLNKANVSFDYQKGFTIHAAQMQNEGKYTCQATVNGKVFKASEISLFVNPETRNSLSFSEPIEQIRIQGESFSLTCIASSPQDPSISWEHPATNFSVVSDQKFSSEDKIENWTDISTLIVHHVNMADAGNYTCTGFNSKDRSKQRQVSTSLHVIEKGYVRLNVSQDGRVELKTGESAQLMVQIEAYPSQLSWVWLHEHHGNISNVSSHGTVQSNGHYRNLSILTLNRIQENEEGSYTFFVNNSRANASYTFTVILKRPPQVEIIRLFNSTFICSASGYPLPTIEWFQCPHDSCKISKEPMAEDHSQTKKTKVESLLRVTQENITVRCEASNTVGEDHQEIVISVISTSLACILLVAIFFLYYKYRQKPKFEVRWQIIQPCEGNNYICIDPTQLPYNDKWEFPRINLQFGKTLGAGAFGKVMEATALGLGKDESALRVAVKMLKPSANTDEVEALMSELKILSHLGNHENIVNLLGACTHGGPILVITEYCHHGDLMNFLRKKAEAINNIFIASLEEQQNGDYKNMSMEQKYLQSNSKTTDSYIEMRPAPSHTKSNQGDSLIDGEDTDDNLPLDLYDLLNFSFQVAQGMSFLSSKNCIHRDVAARNVLVSYGRVAKICDFGLARDIENDSNYVVKGNARLPVKWMAPESIFDCVYTVQSDVWSYGILLWEIFSLGRSPYPGIVVNRKFYKMVKEGYKMDCPDYAPLEIYRIMKTCWDLEPTQRPTFNQISGLINKQMNLLYNQDYANISQDQQQDQNCAEDKNNVYSVSKGNNYQFC</sequence>
<dbReference type="GO" id="GO:0046872">
    <property type="term" value="F:metal ion binding"/>
    <property type="evidence" value="ECO:0007669"/>
    <property type="project" value="UniProtKB-KW"/>
</dbReference>
<dbReference type="FunFam" id="3.30.200.20:FF:000025">
    <property type="entry name" value="Platelet-derived growth factor receptor alpha"/>
    <property type="match status" value="1"/>
</dbReference>
<feature type="binding site" evidence="20">
    <location>
        <position position="761"/>
    </location>
    <ligand>
        <name>Mg(2+)</name>
        <dbReference type="ChEBI" id="CHEBI:18420"/>
    </ligand>
</feature>
<dbReference type="InterPro" id="IPR001245">
    <property type="entry name" value="Ser-Thr/Tyr_kinase_cat_dom"/>
</dbReference>
<dbReference type="AlphaFoldDB" id="A0A8T2J119"/>
<evidence type="ECO:0000256" key="8">
    <source>
        <dbReference type="ARBA" id="ARBA00022777"/>
    </source>
</evidence>
<feature type="transmembrane region" description="Helical" evidence="26">
    <location>
        <begin position="483"/>
        <end position="505"/>
    </location>
</feature>
<feature type="binding site" evidence="19">
    <location>
        <position position="747"/>
    </location>
    <ligand>
        <name>ATP</name>
        <dbReference type="ChEBI" id="CHEBI:30616"/>
    </ligand>
</feature>
<dbReference type="GO" id="GO:0019955">
    <property type="term" value="F:cytokine binding"/>
    <property type="evidence" value="ECO:0007669"/>
    <property type="project" value="InterPro"/>
</dbReference>
<dbReference type="SMART" id="SM00408">
    <property type="entry name" value="IGc2"/>
    <property type="match status" value="3"/>
</dbReference>
<keyword evidence="12" id="KW-0829">Tyrosine-protein kinase</keyword>
<evidence type="ECO:0000256" key="20">
    <source>
        <dbReference type="PIRSR" id="PIRSR000615-3"/>
    </source>
</evidence>
<dbReference type="InterPro" id="IPR001824">
    <property type="entry name" value="Tyr_kinase_rcpt_3_CS"/>
</dbReference>
<dbReference type="SUPFAM" id="SSF56112">
    <property type="entry name" value="Protein kinase-like (PK-like)"/>
    <property type="match status" value="1"/>
</dbReference>
<evidence type="ECO:0000256" key="17">
    <source>
        <dbReference type="ARBA" id="ARBA00051243"/>
    </source>
</evidence>
<dbReference type="SMART" id="SM00219">
    <property type="entry name" value="TyrKc"/>
    <property type="match status" value="1"/>
</dbReference>
<dbReference type="InterPro" id="IPR003598">
    <property type="entry name" value="Ig_sub2"/>
</dbReference>
<keyword evidence="11 26" id="KW-0472">Membrane</keyword>
<feature type="domain" description="Ig-like" evidence="29">
    <location>
        <begin position="413"/>
        <end position="486"/>
    </location>
</feature>
<evidence type="ECO:0000256" key="15">
    <source>
        <dbReference type="ARBA" id="ARBA00023180"/>
    </source>
</evidence>
<keyword evidence="8" id="KW-0418">Kinase</keyword>
<dbReference type="CDD" id="cd00096">
    <property type="entry name" value="Ig"/>
    <property type="match status" value="2"/>
</dbReference>
<evidence type="ECO:0000256" key="14">
    <source>
        <dbReference type="ARBA" id="ARBA00023170"/>
    </source>
</evidence>
<dbReference type="Pfam" id="PF21339">
    <property type="entry name" value="VEGFR-1-like_Ig-like"/>
    <property type="match status" value="1"/>
</dbReference>
<dbReference type="PROSITE" id="PS50011">
    <property type="entry name" value="PROTEIN_KINASE_DOM"/>
    <property type="match status" value="1"/>
</dbReference>
<evidence type="ECO:0000259" key="29">
    <source>
        <dbReference type="PROSITE" id="PS50835"/>
    </source>
</evidence>
<dbReference type="InterPro" id="IPR013151">
    <property type="entry name" value="Immunoglobulin_dom"/>
</dbReference>
<dbReference type="PROSITE" id="PS00109">
    <property type="entry name" value="PROTEIN_KINASE_TYR"/>
    <property type="match status" value="1"/>
</dbReference>
<dbReference type="InterPro" id="IPR008266">
    <property type="entry name" value="Tyr_kinase_AS"/>
</dbReference>
<feature type="binding site" evidence="19 24">
    <location>
        <position position="583"/>
    </location>
    <ligand>
        <name>ATP</name>
        <dbReference type="ChEBI" id="CHEBI:30616"/>
    </ligand>
</feature>
<dbReference type="InterPro" id="IPR007110">
    <property type="entry name" value="Ig-like_dom"/>
</dbReference>
<comment type="catalytic activity">
    <reaction evidence="17">
        <text>L-tyrosyl-[protein] + ATP = O-phospho-L-tyrosyl-[protein] + ADP + H(+)</text>
        <dbReference type="Rhea" id="RHEA:10596"/>
        <dbReference type="Rhea" id="RHEA-COMP:10136"/>
        <dbReference type="Rhea" id="RHEA-COMP:20101"/>
        <dbReference type="ChEBI" id="CHEBI:15378"/>
        <dbReference type="ChEBI" id="CHEBI:30616"/>
        <dbReference type="ChEBI" id="CHEBI:46858"/>
        <dbReference type="ChEBI" id="CHEBI:61978"/>
        <dbReference type="ChEBI" id="CHEBI:456216"/>
        <dbReference type="EC" id="2.7.10.1"/>
    </reaction>
</comment>
<keyword evidence="9 19" id="KW-0067">ATP-binding</keyword>
<evidence type="ECO:0000256" key="9">
    <source>
        <dbReference type="ARBA" id="ARBA00022840"/>
    </source>
</evidence>
<dbReference type="PROSITE" id="PS00107">
    <property type="entry name" value="PROTEIN_KINASE_ATP"/>
    <property type="match status" value="1"/>
</dbReference>
<dbReference type="PIRSF" id="PIRSF000615">
    <property type="entry name" value="TyrPK_CSF1-R"/>
    <property type="match status" value="1"/>
</dbReference>
<evidence type="ECO:0000256" key="10">
    <source>
        <dbReference type="ARBA" id="ARBA00022989"/>
    </source>
</evidence>
<evidence type="ECO:0000256" key="7">
    <source>
        <dbReference type="ARBA" id="ARBA00022741"/>
    </source>
</evidence>